<organism evidence="2 3">
    <name type="scientific">Camelus dromedarius</name>
    <name type="common">Dromedary</name>
    <name type="synonym">Arabian camel</name>
    <dbReference type="NCBI Taxonomy" id="9838"/>
    <lineage>
        <taxon>Eukaryota</taxon>
        <taxon>Metazoa</taxon>
        <taxon>Chordata</taxon>
        <taxon>Craniata</taxon>
        <taxon>Vertebrata</taxon>
        <taxon>Euteleostomi</taxon>
        <taxon>Mammalia</taxon>
        <taxon>Eutheria</taxon>
        <taxon>Laurasiatheria</taxon>
        <taxon>Artiodactyla</taxon>
        <taxon>Tylopoda</taxon>
        <taxon>Camelidae</taxon>
        <taxon>Camelus</taxon>
    </lineage>
</organism>
<keyword evidence="3" id="KW-1185">Reference proteome</keyword>
<dbReference type="Proteomes" id="UP000299084">
    <property type="component" value="Unassembled WGS sequence"/>
</dbReference>
<evidence type="ECO:0000256" key="1">
    <source>
        <dbReference type="SAM" id="MobiDB-lite"/>
    </source>
</evidence>
<feature type="region of interest" description="Disordered" evidence="1">
    <location>
        <begin position="1"/>
        <end position="35"/>
    </location>
</feature>
<feature type="compositionally biased region" description="Basic and acidic residues" evidence="1">
    <location>
        <begin position="1"/>
        <end position="12"/>
    </location>
</feature>
<evidence type="ECO:0000313" key="3">
    <source>
        <dbReference type="Proteomes" id="UP000299084"/>
    </source>
</evidence>
<proteinExistence type="predicted"/>
<accession>A0A5N4DEK3</accession>
<feature type="compositionally biased region" description="Polar residues" evidence="1">
    <location>
        <begin position="15"/>
        <end position="30"/>
    </location>
</feature>
<protein>
    <submittedName>
        <fullName evidence="2">Uncharacterized protein</fullName>
    </submittedName>
</protein>
<gene>
    <name evidence="2" type="ORF">Cadr_000017629</name>
</gene>
<name>A0A5N4DEK3_CAMDR</name>
<comment type="caution">
    <text evidence="2">The sequence shown here is derived from an EMBL/GenBank/DDBJ whole genome shotgun (WGS) entry which is preliminary data.</text>
</comment>
<sequence length="78" mass="8444">MRELKFVTKGEGDENQGSASLTNPNPQLTQHRPLRSKLEPVVSTPAGRFASSLSWAVLPVAVDVREAATGSLSFQDKH</sequence>
<dbReference type="EMBL" id="JWIN03000012">
    <property type="protein sequence ID" value="KAB1269603.1"/>
    <property type="molecule type" value="Genomic_DNA"/>
</dbReference>
<reference evidence="2 3" key="1">
    <citation type="journal article" date="2019" name="Mol. Ecol. Resour.">
        <title>Improving Illumina assemblies with Hi-C and long reads: an example with the North African dromedary.</title>
        <authorList>
            <person name="Elbers J.P."/>
            <person name="Rogers M.F."/>
            <person name="Perelman P.L."/>
            <person name="Proskuryakova A.A."/>
            <person name="Serdyukova N.A."/>
            <person name="Johnson W.E."/>
            <person name="Horin P."/>
            <person name="Corander J."/>
            <person name="Murphy D."/>
            <person name="Burger P.A."/>
        </authorList>
    </citation>
    <scope>NUCLEOTIDE SEQUENCE [LARGE SCALE GENOMIC DNA]</scope>
    <source>
        <strain evidence="2">Drom800</strain>
        <tissue evidence="2">Blood</tissue>
    </source>
</reference>
<dbReference type="AlphaFoldDB" id="A0A5N4DEK3"/>
<evidence type="ECO:0000313" key="2">
    <source>
        <dbReference type="EMBL" id="KAB1269603.1"/>
    </source>
</evidence>